<keyword evidence="4" id="KW-1185">Reference proteome</keyword>
<dbReference type="Pfam" id="PF00134">
    <property type="entry name" value="Cyclin_N"/>
    <property type="match status" value="1"/>
</dbReference>
<sequence>MIFSNIPFLWEASCQGEKLATSKEKGGKHQHLMVVLGRKAGPCVQLKWAGLLSAQPEEAGKEPGVGARHHGHQRGHLHTDLDRKEQMRLHVTPGRAVSEEIGNRVTTRATQVAKKAPNTKAPVQPTKTTNVNKQPKPIASVKPVQMETLAPKEPYPAPEDVSMKEENLCQAFSDALLSKIEDICNEDWENPQLCSDYVKDIYQYLRQLEVLQTINPHFLDGRDINRCMGAIPVDWLVQVRSKCRLLQETLHMCIAMTDRFLQHTLTKYLMELTLIDYGHGALSPFQSGSGCFLPVPEGSRPRKMELKSSSITLDTPRMRCWKSCSTWPKTYSHPAPLCLHPFVCVHSSARALNALLSASRRAADSGSAHLSHALRRWVNVSLLGQAG</sequence>
<evidence type="ECO:0000313" key="4">
    <source>
        <dbReference type="Proteomes" id="UP001177744"/>
    </source>
</evidence>
<feature type="domain" description="Cyclin N-terminal" evidence="2">
    <location>
        <begin position="200"/>
        <end position="268"/>
    </location>
</feature>
<gene>
    <name evidence="3" type="ORF">QTO34_019697</name>
</gene>
<name>A0AA40HX69_CNENI</name>
<dbReference type="InterPro" id="IPR006671">
    <property type="entry name" value="Cyclin_N"/>
</dbReference>
<dbReference type="Gene3D" id="1.10.472.10">
    <property type="entry name" value="Cyclin-like"/>
    <property type="match status" value="1"/>
</dbReference>
<dbReference type="SUPFAM" id="SSF47954">
    <property type="entry name" value="Cyclin-like"/>
    <property type="match status" value="1"/>
</dbReference>
<dbReference type="AlphaFoldDB" id="A0AA40HX69"/>
<reference evidence="3" key="1">
    <citation type="submission" date="2023-06" db="EMBL/GenBank/DDBJ databases">
        <title>Reference genome for the Northern bat (Eptesicus nilssonii), a most northern bat species.</title>
        <authorList>
            <person name="Laine V.N."/>
            <person name="Pulliainen A.T."/>
            <person name="Lilley T.M."/>
        </authorList>
    </citation>
    <scope>NUCLEOTIDE SEQUENCE</scope>
    <source>
        <strain evidence="3">BLF_Eptnil</strain>
        <tissue evidence="3">Kidney</tissue>
    </source>
</reference>
<accession>A0AA40HX69</accession>
<dbReference type="EMBL" id="JAULJE010000009">
    <property type="protein sequence ID" value="KAK1339025.1"/>
    <property type="molecule type" value="Genomic_DNA"/>
</dbReference>
<dbReference type="Proteomes" id="UP001177744">
    <property type="component" value="Unassembled WGS sequence"/>
</dbReference>
<dbReference type="InterPro" id="IPR036915">
    <property type="entry name" value="Cyclin-like_sf"/>
</dbReference>
<evidence type="ECO:0000259" key="2">
    <source>
        <dbReference type="Pfam" id="PF00134"/>
    </source>
</evidence>
<comment type="caution">
    <text evidence="3">The sequence shown here is derived from an EMBL/GenBank/DDBJ whole genome shotgun (WGS) entry which is preliminary data.</text>
</comment>
<organism evidence="3 4">
    <name type="scientific">Cnephaeus nilssonii</name>
    <name type="common">Northern bat</name>
    <name type="synonym">Eptesicus nilssonii</name>
    <dbReference type="NCBI Taxonomy" id="3371016"/>
    <lineage>
        <taxon>Eukaryota</taxon>
        <taxon>Metazoa</taxon>
        <taxon>Chordata</taxon>
        <taxon>Craniata</taxon>
        <taxon>Vertebrata</taxon>
        <taxon>Euteleostomi</taxon>
        <taxon>Mammalia</taxon>
        <taxon>Eutheria</taxon>
        <taxon>Laurasiatheria</taxon>
        <taxon>Chiroptera</taxon>
        <taxon>Yangochiroptera</taxon>
        <taxon>Vespertilionidae</taxon>
        <taxon>Cnephaeus</taxon>
    </lineage>
</organism>
<evidence type="ECO:0000313" key="3">
    <source>
        <dbReference type="EMBL" id="KAK1339025.1"/>
    </source>
</evidence>
<protein>
    <recommendedName>
        <fullName evidence="2">Cyclin N-terminal domain-containing protein</fullName>
    </recommendedName>
</protein>
<feature type="region of interest" description="Disordered" evidence="1">
    <location>
        <begin position="108"/>
        <end position="134"/>
    </location>
</feature>
<evidence type="ECO:0000256" key="1">
    <source>
        <dbReference type="SAM" id="MobiDB-lite"/>
    </source>
</evidence>
<proteinExistence type="predicted"/>